<dbReference type="STRING" id="240292.Ava_3707"/>
<protein>
    <recommendedName>
        <fullName evidence="3">Cytotoxic translational repressor of toxin-antitoxin stability system</fullName>
    </recommendedName>
</protein>
<name>Q3M6S4_TRIV2</name>
<evidence type="ECO:0000313" key="1">
    <source>
        <dbReference type="EMBL" id="ABA23312.1"/>
    </source>
</evidence>
<evidence type="ECO:0008006" key="3">
    <source>
        <dbReference type="Google" id="ProtNLM"/>
    </source>
</evidence>
<accession>Q3M6S4</accession>
<dbReference type="KEGG" id="ava:Ava_3707"/>
<proteinExistence type="predicted"/>
<dbReference type="Proteomes" id="UP000002533">
    <property type="component" value="Chromosome"/>
</dbReference>
<dbReference type="HOGENOM" id="CLU_155761_5_0_3"/>
<organism evidence="1 2">
    <name type="scientific">Trichormus variabilis (strain ATCC 29413 / PCC 7937)</name>
    <name type="common">Anabaena variabilis</name>
    <dbReference type="NCBI Taxonomy" id="240292"/>
    <lineage>
        <taxon>Bacteria</taxon>
        <taxon>Bacillati</taxon>
        <taxon>Cyanobacteriota</taxon>
        <taxon>Cyanophyceae</taxon>
        <taxon>Nostocales</taxon>
        <taxon>Nostocaceae</taxon>
        <taxon>Trichormus</taxon>
    </lineage>
</organism>
<evidence type="ECO:0000313" key="2">
    <source>
        <dbReference type="Proteomes" id="UP000002533"/>
    </source>
</evidence>
<gene>
    <name evidence="1" type="ordered locus">Ava_3707</name>
</gene>
<reference evidence="2" key="1">
    <citation type="journal article" date="2014" name="Stand. Genomic Sci.">
        <title>Complete genome sequence of Anabaena variabilis ATCC 29413.</title>
        <authorList>
            <person name="Thiel T."/>
            <person name="Pratte B.S."/>
            <person name="Zhong J."/>
            <person name="Goodwin L."/>
            <person name="Copeland A."/>
            <person name="Lucas S."/>
            <person name="Han C."/>
            <person name="Pitluck S."/>
            <person name="Land M.L."/>
            <person name="Kyrpides N.C."/>
            <person name="Woyke T."/>
        </authorList>
    </citation>
    <scope>NUCLEOTIDE SEQUENCE [LARGE SCALE GENOMIC DNA]</scope>
    <source>
        <strain evidence="2">ATCC 29413 / PCC 7937</strain>
    </source>
</reference>
<sequence>MEFTPYFPRSPCFPYFPCSPISLKVTSVSLEMRYARSFLVDLKSLEPAAYQRVYDFIFSDFSQKLSLHGLPELRQLDDEGIFHRFTIDNYLVGIEIRGEIVKFLRVIPMPDV</sequence>
<dbReference type="EMBL" id="CP000117">
    <property type="protein sequence ID" value="ABA23312.1"/>
    <property type="molecule type" value="Genomic_DNA"/>
</dbReference>
<dbReference type="eggNOG" id="ENOG5032ZHU">
    <property type="taxonomic scope" value="Bacteria"/>
</dbReference>
<dbReference type="AlphaFoldDB" id="Q3M6S4"/>